<dbReference type="OrthoDB" id="2733559at2759"/>
<reference evidence="1 2" key="1">
    <citation type="submission" date="2021-08" db="EMBL/GenBank/DDBJ databases">
        <title>Draft Genome Sequence of Phanerochaete sordida strain YK-624.</title>
        <authorList>
            <person name="Mori T."/>
            <person name="Dohra H."/>
            <person name="Suzuki T."/>
            <person name="Kawagishi H."/>
            <person name="Hirai H."/>
        </authorList>
    </citation>
    <scope>NUCLEOTIDE SEQUENCE [LARGE SCALE GENOMIC DNA]</scope>
    <source>
        <strain evidence="1 2">YK-624</strain>
    </source>
</reference>
<dbReference type="EMBL" id="BPQB01000075">
    <property type="protein sequence ID" value="GJE97698.1"/>
    <property type="molecule type" value="Genomic_DNA"/>
</dbReference>
<dbReference type="Proteomes" id="UP000703269">
    <property type="component" value="Unassembled WGS sequence"/>
</dbReference>
<evidence type="ECO:0000313" key="1">
    <source>
        <dbReference type="EMBL" id="GJE97698.1"/>
    </source>
</evidence>
<keyword evidence="2" id="KW-1185">Reference proteome</keyword>
<evidence type="ECO:0000313" key="2">
    <source>
        <dbReference type="Proteomes" id="UP000703269"/>
    </source>
</evidence>
<dbReference type="AlphaFoldDB" id="A0A9P3GKS5"/>
<accession>A0A9P3GKS5</accession>
<name>A0A9P3GKS5_9APHY</name>
<protein>
    <recommendedName>
        <fullName evidence="3">F-box domain-containing protein</fullName>
    </recommendedName>
</protein>
<proteinExistence type="predicted"/>
<evidence type="ECO:0008006" key="3">
    <source>
        <dbReference type="Google" id="ProtNLM"/>
    </source>
</evidence>
<organism evidence="1 2">
    <name type="scientific">Phanerochaete sordida</name>
    <dbReference type="NCBI Taxonomy" id="48140"/>
    <lineage>
        <taxon>Eukaryota</taxon>
        <taxon>Fungi</taxon>
        <taxon>Dikarya</taxon>
        <taxon>Basidiomycota</taxon>
        <taxon>Agaricomycotina</taxon>
        <taxon>Agaricomycetes</taxon>
        <taxon>Polyporales</taxon>
        <taxon>Phanerochaetaceae</taxon>
        <taxon>Phanerochaete</taxon>
    </lineage>
</organism>
<comment type="caution">
    <text evidence="1">The sequence shown here is derived from an EMBL/GenBank/DDBJ whole genome shotgun (WGS) entry which is preliminary data.</text>
</comment>
<sequence>MDALPEEILREILAYIISVYHPRFLRFYNPFEFLRSRRRQPSRCADVLLVSKRWLRVGTPLLYECLVLSKSEHTKSVADLIHAHPGVGQAVRCLKLAGGLGKELLQVAEHTTQVQSVFVNLRLKSSDSIVGLRKGLPLLSPIHLYVDRASYRENKRIDDVRALLSTMIKDVWPSLRTVTLADAECCLDRGFADALGRSSVEEFSCRTYDIGWLLHAGYMQKILSNPRLRSVVFRGGVPGSLTKERLQESGIDPAAIERIKYLLPSTTPKHGHNRFEAEVPVGPAVATATEGET</sequence>
<gene>
    <name evidence="1" type="ORF">PsYK624_139190</name>
</gene>